<evidence type="ECO:0000259" key="6">
    <source>
        <dbReference type="Pfam" id="PF05175"/>
    </source>
</evidence>
<dbReference type="InterPro" id="IPR002052">
    <property type="entry name" value="DNA_methylase_N6_adenine_CS"/>
</dbReference>
<dbReference type="RefSeq" id="WP_353306219.1">
    <property type="nucleotide sequence ID" value="NZ_AP028955.1"/>
</dbReference>
<dbReference type="InterPro" id="IPR029063">
    <property type="entry name" value="SAM-dependent_MTases_sf"/>
</dbReference>
<dbReference type="InterPro" id="IPR040758">
    <property type="entry name" value="PrmC_N"/>
</dbReference>
<evidence type="ECO:0000256" key="5">
    <source>
        <dbReference type="ARBA" id="ARBA00048391"/>
    </source>
</evidence>
<evidence type="ECO:0000313" key="9">
    <source>
        <dbReference type="Proteomes" id="UP001473424"/>
    </source>
</evidence>
<accession>A0ABN7BWX6</accession>
<dbReference type="NCBIfam" id="TIGR03534">
    <property type="entry name" value="RF_mod_PrmC"/>
    <property type="match status" value="1"/>
</dbReference>
<dbReference type="InterPro" id="IPR050320">
    <property type="entry name" value="N5-glutamine_MTase"/>
</dbReference>
<evidence type="ECO:0000256" key="1">
    <source>
        <dbReference type="ARBA" id="ARBA00012771"/>
    </source>
</evidence>
<dbReference type="Pfam" id="PF05175">
    <property type="entry name" value="MTS"/>
    <property type="match status" value="1"/>
</dbReference>
<name>A0ABN7BWX6_9MOLU</name>
<proteinExistence type="predicted"/>
<dbReference type="Gene3D" id="1.10.8.10">
    <property type="entry name" value="DNA helicase RuvA subunit, C-terminal domain"/>
    <property type="match status" value="1"/>
</dbReference>
<dbReference type="GO" id="GO:0008168">
    <property type="term" value="F:methyltransferase activity"/>
    <property type="evidence" value="ECO:0007669"/>
    <property type="project" value="UniProtKB-KW"/>
</dbReference>
<organism evidence="8 9">
    <name type="scientific">Spiroplasma ixodetis</name>
    <dbReference type="NCBI Taxonomy" id="2141"/>
    <lineage>
        <taxon>Bacteria</taxon>
        <taxon>Bacillati</taxon>
        <taxon>Mycoplasmatota</taxon>
        <taxon>Mollicutes</taxon>
        <taxon>Entomoplasmatales</taxon>
        <taxon>Spiroplasmataceae</taxon>
        <taxon>Spiroplasma</taxon>
    </lineage>
</organism>
<protein>
    <recommendedName>
        <fullName evidence="1">peptide chain release factor N(5)-glutamine methyltransferase</fullName>
        <ecNumber evidence="1">2.1.1.297</ecNumber>
    </recommendedName>
</protein>
<evidence type="ECO:0000256" key="2">
    <source>
        <dbReference type="ARBA" id="ARBA00022603"/>
    </source>
</evidence>
<comment type="catalytic activity">
    <reaction evidence="5">
        <text>L-glutaminyl-[peptide chain release factor] + S-adenosyl-L-methionine = N(5)-methyl-L-glutaminyl-[peptide chain release factor] + S-adenosyl-L-homocysteine + H(+)</text>
        <dbReference type="Rhea" id="RHEA:42896"/>
        <dbReference type="Rhea" id="RHEA-COMP:10271"/>
        <dbReference type="Rhea" id="RHEA-COMP:10272"/>
        <dbReference type="ChEBI" id="CHEBI:15378"/>
        <dbReference type="ChEBI" id="CHEBI:30011"/>
        <dbReference type="ChEBI" id="CHEBI:57856"/>
        <dbReference type="ChEBI" id="CHEBI:59789"/>
        <dbReference type="ChEBI" id="CHEBI:61891"/>
        <dbReference type="EC" id="2.1.1.297"/>
    </reaction>
</comment>
<dbReference type="Pfam" id="PF17827">
    <property type="entry name" value="PrmC_N"/>
    <property type="match status" value="1"/>
</dbReference>
<dbReference type="Gene3D" id="3.40.50.150">
    <property type="entry name" value="Vaccinia Virus protein VP39"/>
    <property type="match status" value="1"/>
</dbReference>
<gene>
    <name evidence="8" type="primary">prmC</name>
    <name evidence="8" type="ORF">SAP269_20220</name>
</gene>
<evidence type="ECO:0000259" key="7">
    <source>
        <dbReference type="Pfam" id="PF17827"/>
    </source>
</evidence>
<dbReference type="Proteomes" id="UP001473424">
    <property type="component" value="Chromosome"/>
</dbReference>
<dbReference type="InterPro" id="IPR004556">
    <property type="entry name" value="HemK-like"/>
</dbReference>
<dbReference type="SUPFAM" id="SSF53335">
    <property type="entry name" value="S-adenosyl-L-methionine-dependent methyltransferases"/>
    <property type="match status" value="1"/>
</dbReference>
<dbReference type="GO" id="GO:0032259">
    <property type="term" value="P:methylation"/>
    <property type="evidence" value="ECO:0007669"/>
    <property type="project" value="UniProtKB-KW"/>
</dbReference>
<dbReference type="PANTHER" id="PTHR18895">
    <property type="entry name" value="HEMK METHYLTRANSFERASE"/>
    <property type="match status" value="1"/>
</dbReference>
<dbReference type="CDD" id="cd02440">
    <property type="entry name" value="AdoMet_MTases"/>
    <property type="match status" value="1"/>
</dbReference>
<dbReference type="InterPro" id="IPR019874">
    <property type="entry name" value="RF_methyltr_PrmC"/>
</dbReference>
<dbReference type="PROSITE" id="PS00092">
    <property type="entry name" value="N6_MTASE"/>
    <property type="match status" value="1"/>
</dbReference>
<dbReference type="NCBIfam" id="TIGR00536">
    <property type="entry name" value="hemK_fam"/>
    <property type="match status" value="1"/>
</dbReference>
<keyword evidence="3" id="KW-0808">Transferase</keyword>
<dbReference type="PANTHER" id="PTHR18895:SF74">
    <property type="entry name" value="MTRF1L RELEASE FACTOR GLUTAMINE METHYLTRANSFERASE"/>
    <property type="match status" value="1"/>
</dbReference>
<evidence type="ECO:0000256" key="3">
    <source>
        <dbReference type="ARBA" id="ARBA00022679"/>
    </source>
</evidence>
<sequence>MTYRDYLLLAKKINKKNEQINKIILLKFINKDLSWLYANLSQTIAIYFLESYLQIVKKFVAGYPLQYIIGYQWFLDHKFVVDNRVLIPRNETEELVKNVFVYAQNIFNNDNLKVLDLGTGSGAIAISLSLKKPNWNIVASDISKDALTIAKINNDNFNLKNINFVESDIFTNLKNHKFNIIISNPPYIDETANTFSKQNLQYEPKLALFADHKGLYFYEVIFQQCHAVLEKTFLLAFEFGFDQKEALTILIKKYLPQYNYKFIKDINNKWRMLFIW</sequence>
<dbReference type="InterPro" id="IPR007848">
    <property type="entry name" value="Small_mtfrase_dom"/>
</dbReference>
<evidence type="ECO:0000313" key="8">
    <source>
        <dbReference type="EMBL" id="BET39433.1"/>
    </source>
</evidence>
<feature type="domain" description="Release factor glutamine methyltransferase N-terminal" evidence="7">
    <location>
        <begin position="22"/>
        <end position="70"/>
    </location>
</feature>
<keyword evidence="9" id="KW-1185">Reference proteome</keyword>
<reference evidence="9" key="1">
    <citation type="journal article" date="2024" name="FEMS Microbiol. Lett.">
        <title>Genomic insights into Spiroplasma endosymbionts that induce male-killing and protective phenotypes in the pea aphid.</title>
        <authorList>
            <person name="Arai H."/>
            <person name="Legeai F."/>
            <person name="Kageyama D."/>
            <person name="Sugio A."/>
            <person name="Simon J.C."/>
        </authorList>
    </citation>
    <scope>NUCLEOTIDE SEQUENCE [LARGE SCALE GENOMIC DNA]</scope>
    <source>
        <strain evidence="9">sAp269</strain>
    </source>
</reference>
<keyword evidence="2 8" id="KW-0489">Methyltransferase</keyword>
<keyword evidence="4" id="KW-0949">S-adenosyl-L-methionine</keyword>
<feature type="domain" description="Methyltransferase small" evidence="6">
    <location>
        <begin position="104"/>
        <end position="193"/>
    </location>
</feature>
<dbReference type="EC" id="2.1.1.297" evidence="1"/>
<evidence type="ECO:0000256" key="4">
    <source>
        <dbReference type="ARBA" id="ARBA00022691"/>
    </source>
</evidence>
<dbReference type="EMBL" id="AP028955">
    <property type="protein sequence ID" value="BET39433.1"/>
    <property type="molecule type" value="Genomic_DNA"/>
</dbReference>